<dbReference type="InterPro" id="IPR001304">
    <property type="entry name" value="C-type_lectin-like"/>
</dbReference>
<sequence>PVQSPLQSGSSQSPVQSPLQSGSSRGPLRSNRLVLLQLLRLILNSLCSSLIREHFYLSIPKNWTDAQSYCRKYYEDLATITSQEEQELLLQQAGNNVQVYKWIGLHRDTKNTNNWLWSDGNSVSFINWNEFQPNNVNGIQNCVMITGKWFDYFCASPLTFFCSKTKFILVKEKKTWEEALDNIRPTLKRLVPGSWSQVSGRSVPGQGGICEGWQ</sequence>
<dbReference type="Gene3D" id="3.10.100.10">
    <property type="entry name" value="Mannose-Binding Protein A, subunit A"/>
    <property type="match status" value="1"/>
</dbReference>
<dbReference type="PANTHER" id="PTHR45784:SF8">
    <property type="entry name" value="C-TYPE MANNOSE RECEPTOR 2-RELATED"/>
    <property type="match status" value="1"/>
</dbReference>
<evidence type="ECO:0000313" key="3">
    <source>
        <dbReference type="Ensembl" id="ENSSANP00000009268.1"/>
    </source>
</evidence>
<dbReference type="InterPro" id="IPR016187">
    <property type="entry name" value="CTDL_fold"/>
</dbReference>
<evidence type="ECO:0000313" key="4">
    <source>
        <dbReference type="Proteomes" id="UP000472260"/>
    </source>
</evidence>
<dbReference type="AlphaFoldDB" id="A0A671KUP2"/>
<protein>
    <recommendedName>
        <fullName evidence="2">C-type lectin domain-containing protein</fullName>
    </recommendedName>
</protein>
<dbReference type="PANTHER" id="PTHR45784">
    <property type="entry name" value="C-TYPE LECTIN DOMAIN FAMILY 20 MEMBER A-RELATED"/>
    <property type="match status" value="1"/>
</dbReference>
<dbReference type="Proteomes" id="UP000472260">
    <property type="component" value="Unassembled WGS sequence"/>
</dbReference>
<reference evidence="3" key="1">
    <citation type="submission" date="2025-08" db="UniProtKB">
        <authorList>
            <consortium name="Ensembl"/>
        </authorList>
    </citation>
    <scope>IDENTIFICATION</scope>
</reference>
<name>A0A671KUP2_9TELE</name>
<dbReference type="Pfam" id="PF00059">
    <property type="entry name" value="Lectin_C"/>
    <property type="match status" value="1"/>
</dbReference>
<dbReference type="SMART" id="SM00034">
    <property type="entry name" value="CLECT"/>
    <property type="match status" value="1"/>
</dbReference>
<dbReference type="PROSITE" id="PS50041">
    <property type="entry name" value="C_TYPE_LECTIN_2"/>
    <property type="match status" value="1"/>
</dbReference>
<evidence type="ECO:0000259" key="2">
    <source>
        <dbReference type="PROSITE" id="PS50041"/>
    </source>
</evidence>
<organism evidence="3 4">
    <name type="scientific">Sinocyclocheilus anshuiensis</name>
    <dbReference type="NCBI Taxonomy" id="1608454"/>
    <lineage>
        <taxon>Eukaryota</taxon>
        <taxon>Metazoa</taxon>
        <taxon>Chordata</taxon>
        <taxon>Craniata</taxon>
        <taxon>Vertebrata</taxon>
        <taxon>Euteleostomi</taxon>
        <taxon>Actinopterygii</taxon>
        <taxon>Neopterygii</taxon>
        <taxon>Teleostei</taxon>
        <taxon>Ostariophysi</taxon>
        <taxon>Cypriniformes</taxon>
        <taxon>Cyprinidae</taxon>
        <taxon>Cyprininae</taxon>
        <taxon>Sinocyclocheilus</taxon>
    </lineage>
</organism>
<feature type="region of interest" description="Disordered" evidence="1">
    <location>
        <begin position="1"/>
        <end position="26"/>
    </location>
</feature>
<feature type="domain" description="C-type lectin" evidence="2">
    <location>
        <begin position="43"/>
        <end position="163"/>
    </location>
</feature>
<dbReference type="InterPro" id="IPR016186">
    <property type="entry name" value="C-type_lectin-like/link_sf"/>
</dbReference>
<dbReference type="Ensembl" id="ENSSANT00000009924.1">
    <property type="protein sequence ID" value="ENSSANP00000009268.1"/>
    <property type="gene ID" value="ENSSANG00000005166.1"/>
</dbReference>
<evidence type="ECO:0000256" key="1">
    <source>
        <dbReference type="SAM" id="MobiDB-lite"/>
    </source>
</evidence>
<keyword evidence="4" id="KW-1185">Reference proteome</keyword>
<reference evidence="3" key="2">
    <citation type="submission" date="2025-09" db="UniProtKB">
        <authorList>
            <consortium name="Ensembl"/>
        </authorList>
    </citation>
    <scope>IDENTIFICATION</scope>
</reference>
<proteinExistence type="predicted"/>
<dbReference type="SUPFAM" id="SSF56436">
    <property type="entry name" value="C-type lectin-like"/>
    <property type="match status" value="1"/>
</dbReference>
<accession>A0A671KUP2</accession>